<dbReference type="InterPro" id="IPR013780">
    <property type="entry name" value="Glyco_hydro_b"/>
</dbReference>
<keyword evidence="2" id="KW-0326">Glycosidase</keyword>
<reference evidence="7 8" key="1">
    <citation type="submission" date="2022-07" db="EMBL/GenBank/DDBJ databases">
        <title>Mucilaginibacter sp. JC4.</title>
        <authorList>
            <person name="Le V."/>
            <person name="Ko S.-R."/>
            <person name="Ahn C.-Y."/>
            <person name="Oh H.-M."/>
        </authorList>
    </citation>
    <scope>NUCLEOTIDE SEQUENCE [LARGE SCALE GENOMIC DNA]</scope>
    <source>
        <strain evidence="7 8">JC4</strain>
    </source>
</reference>
<name>A0ABT1T7Y1_9SPHI</name>
<feature type="domain" description="Glycoside hydrolase family 31 TIM barrel" evidence="3">
    <location>
        <begin position="264"/>
        <end position="591"/>
    </location>
</feature>
<dbReference type="Proteomes" id="UP001204376">
    <property type="component" value="Unassembled WGS sequence"/>
</dbReference>
<dbReference type="Gene3D" id="2.60.40.1760">
    <property type="entry name" value="glycosyl hydrolase (family 31)"/>
    <property type="match status" value="1"/>
</dbReference>
<dbReference type="SUPFAM" id="SSF51445">
    <property type="entry name" value="(Trans)glycosidases"/>
    <property type="match status" value="1"/>
</dbReference>
<feature type="domain" description="Glycoside hydrolase family 31 N-terminal" evidence="4">
    <location>
        <begin position="57"/>
        <end position="219"/>
    </location>
</feature>
<dbReference type="RefSeq" id="WP_256540903.1">
    <property type="nucleotide sequence ID" value="NZ_JANHOH010000009.1"/>
</dbReference>
<evidence type="ECO:0000313" key="7">
    <source>
        <dbReference type="EMBL" id="MCQ6960721.1"/>
    </source>
</evidence>
<protein>
    <submittedName>
        <fullName evidence="7">Glycoside hydrolase family 31 protein</fullName>
    </submittedName>
</protein>
<evidence type="ECO:0000259" key="4">
    <source>
        <dbReference type="Pfam" id="PF13802"/>
    </source>
</evidence>
<dbReference type="Pfam" id="PF01055">
    <property type="entry name" value="Glyco_hydro_31_2nd"/>
    <property type="match status" value="1"/>
</dbReference>
<dbReference type="InterPro" id="IPR033403">
    <property type="entry name" value="DUF5110"/>
</dbReference>
<feature type="domain" description="Glycosyl hydrolase family 31 C-terminal" evidence="6">
    <location>
        <begin position="600"/>
        <end position="695"/>
    </location>
</feature>
<dbReference type="InterPro" id="IPR048395">
    <property type="entry name" value="Glyco_hydro_31_C"/>
</dbReference>
<gene>
    <name evidence="7" type="ORF">NPE20_22265</name>
</gene>
<feature type="domain" description="DUF5110" evidence="5">
    <location>
        <begin position="712"/>
        <end position="779"/>
    </location>
</feature>
<dbReference type="CDD" id="cd14752">
    <property type="entry name" value="GH31_N"/>
    <property type="match status" value="1"/>
</dbReference>
<dbReference type="Pfam" id="PF21365">
    <property type="entry name" value="Glyco_hydro_31_3rd"/>
    <property type="match status" value="1"/>
</dbReference>
<accession>A0ABT1T7Y1</accession>
<evidence type="ECO:0000256" key="2">
    <source>
        <dbReference type="RuleBase" id="RU361185"/>
    </source>
</evidence>
<dbReference type="InterPro" id="IPR017853">
    <property type="entry name" value="GH"/>
</dbReference>
<evidence type="ECO:0000259" key="3">
    <source>
        <dbReference type="Pfam" id="PF01055"/>
    </source>
</evidence>
<dbReference type="InterPro" id="IPR025887">
    <property type="entry name" value="Glyco_hydro_31_N_dom"/>
</dbReference>
<dbReference type="SUPFAM" id="SSF51011">
    <property type="entry name" value="Glycosyl hydrolase domain"/>
    <property type="match status" value="1"/>
</dbReference>
<dbReference type="Gene3D" id="3.20.20.80">
    <property type="entry name" value="Glycosidases"/>
    <property type="match status" value="1"/>
</dbReference>
<sequence>MLKQTVLKHELLKHTLFRTMIALFMILIIDISAAKAAVKSYKKGADGITFLLDKGLMKVLVHRDDIIEIKYTIFNAFETKPSLVVNNNWRIHPAYQVAESKAEVIITTNKLKVKVNKSTNAITYTDLKGNIITAEDSDNKTITPASIAGINTYNVSTQFISPQNEALYGLGCHPLDSLSINYKGRNQELLIKYLTGAIPVLLSTRGYGLLWDNYSASNFYGAEADNTKFKYVSESGREVDYYFFYGPNFDHIIDLYRTATGRAPMFGKWAFGLFQSQDKYMSEDEIIGVKNNYRDNHIPVDAIVQDWYYWDPLPIGSHVMKTERYPHPKQLVDELHKANIHAMISIWPVFGKGTPNYDALEKMGGLTDITWDNIVTHTFDTYYDAHNPKARKLYWDQARDSLIKRYGWDAWWIDQCEPDNGALQDARRRSNFSIGKGIDYFNTYSLQHTKGVYEGWRRDIPGKRAFFLVRQSFAGEQRNASTLWSGDIECTFKDFKNQVPQGINACASGLPYWTSDIGGYHFHWKAADWSQPDKRELFTRWFQFGAFSPIFRIHGKGERALFSKNWDDNTKAILLNFDKLRYRLLPYIYSLAGRVTTDNYTIMRALTFDFRNDAKVYGIPDQYMFGPAFMVNPVTEQLYTSPDADKKTKVRQVYLPAASKWYDFWTGEVLAGGQTISAAAPIEILPLYVKAGSIIPMGPNVEYATQKQNSNIELRIYPGADGAFKFYEDENDNYNYEKGHYATFTFVWNDKLKELRISDTKGKFSGMLRHRIFNVVVVDGKHGSGPLVAVKADKRVVYNGRAVVVKL</sequence>
<dbReference type="InterPro" id="IPR051816">
    <property type="entry name" value="Glycosyl_Hydrolase_31"/>
</dbReference>
<evidence type="ECO:0000259" key="6">
    <source>
        <dbReference type="Pfam" id="PF21365"/>
    </source>
</evidence>
<dbReference type="Pfam" id="PF13802">
    <property type="entry name" value="Gal_mutarotas_2"/>
    <property type="match status" value="1"/>
</dbReference>
<dbReference type="InterPro" id="IPR000322">
    <property type="entry name" value="Glyco_hydro_31_TIM"/>
</dbReference>
<organism evidence="7 8">
    <name type="scientific">Mucilaginibacter aquariorum</name>
    <dbReference type="NCBI Taxonomy" id="2967225"/>
    <lineage>
        <taxon>Bacteria</taxon>
        <taxon>Pseudomonadati</taxon>
        <taxon>Bacteroidota</taxon>
        <taxon>Sphingobacteriia</taxon>
        <taxon>Sphingobacteriales</taxon>
        <taxon>Sphingobacteriaceae</taxon>
        <taxon>Mucilaginibacter</taxon>
    </lineage>
</organism>
<dbReference type="InterPro" id="IPR011013">
    <property type="entry name" value="Gal_mutarotase_sf_dom"/>
</dbReference>
<dbReference type="SUPFAM" id="SSF74650">
    <property type="entry name" value="Galactose mutarotase-like"/>
    <property type="match status" value="1"/>
</dbReference>
<dbReference type="PANTHER" id="PTHR43863:SF2">
    <property type="entry name" value="MALTASE-GLUCOAMYLASE"/>
    <property type="match status" value="1"/>
</dbReference>
<dbReference type="EMBL" id="JANHOH010000009">
    <property type="protein sequence ID" value="MCQ6960721.1"/>
    <property type="molecule type" value="Genomic_DNA"/>
</dbReference>
<evidence type="ECO:0000313" key="8">
    <source>
        <dbReference type="Proteomes" id="UP001204376"/>
    </source>
</evidence>
<dbReference type="GO" id="GO:0016787">
    <property type="term" value="F:hydrolase activity"/>
    <property type="evidence" value="ECO:0007669"/>
    <property type="project" value="UniProtKB-KW"/>
</dbReference>
<dbReference type="PANTHER" id="PTHR43863">
    <property type="entry name" value="HYDROLASE, PUTATIVE (AFU_ORTHOLOGUE AFUA_1G03140)-RELATED"/>
    <property type="match status" value="1"/>
</dbReference>
<evidence type="ECO:0000256" key="1">
    <source>
        <dbReference type="ARBA" id="ARBA00007806"/>
    </source>
</evidence>
<dbReference type="Gene3D" id="2.60.40.1180">
    <property type="entry name" value="Golgi alpha-mannosidase II"/>
    <property type="match status" value="2"/>
</dbReference>
<evidence type="ECO:0000259" key="5">
    <source>
        <dbReference type="Pfam" id="PF17137"/>
    </source>
</evidence>
<proteinExistence type="inferred from homology"/>
<dbReference type="Pfam" id="PF17137">
    <property type="entry name" value="DUF5110"/>
    <property type="match status" value="1"/>
</dbReference>
<comment type="similarity">
    <text evidence="1 2">Belongs to the glycosyl hydrolase 31 family.</text>
</comment>
<comment type="caution">
    <text evidence="7">The sequence shown here is derived from an EMBL/GenBank/DDBJ whole genome shotgun (WGS) entry which is preliminary data.</text>
</comment>
<keyword evidence="2 7" id="KW-0378">Hydrolase</keyword>
<keyword evidence="8" id="KW-1185">Reference proteome</keyword>
<dbReference type="CDD" id="cd06591">
    <property type="entry name" value="GH31_xylosidase_XylS"/>
    <property type="match status" value="1"/>
</dbReference>